<sequence length="297" mass="31996">MKTGWQQIIARAISPVLALAAAALVLFVTLTPVHAETNLILPVPVPAELNALRLQPALGPMAAPPVPGQQVLTPALLANYVKRQQQLRSVEVTPAGPQPELTSDLLMGYIGRGSIGTNNTALSAIASFTQPAPRLEPSVTSDLLSAYVESGYQPTARRVEVANGERECLAQAIYHEARGESAMGQMAVANIIVNRARSSRFPGSLCGVIYQNADKGKYRCQFTFACDGRDDTPGERRAWAASQNLAKRVYAEYAQGEEIGVLPGSALYYHTTSVRPSWSNTFSRVATVDSHIFYSPN</sequence>
<gene>
    <name evidence="2" type="ORF">NF348_04215</name>
</gene>
<feature type="domain" description="Cell wall hydrolase SleB" evidence="1">
    <location>
        <begin position="179"/>
        <end position="294"/>
    </location>
</feature>
<comment type="caution">
    <text evidence="2">The sequence shown here is derived from an EMBL/GenBank/DDBJ whole genome shotgun (WGS) entry which is preliminary data.</text>
</comment>
<proteinExistence type="predicted"/>
<dbReference type="EMBL" id="JAMWDU010000002">
    <property type="protein sequence ID" value="MCP8886298.1"/>
    <property type="molecule type" value="Genomic_DNA"/>
</dbReference>
<keyword evidence="3" id="KW-1185">Reference proteome</keyword>
<evidence type="ECO:0000313" key="3">
    <source>
        <dbReference type="Proteomes" id="UP001060275"/>
    </source>
</evidence>
<dbReference type="GO" id="GO:0016787">
    <property type="term" value="F:hydrolase activity"/>
    <property type="evidence" value="ECO:0007669"/>
    <property type="project" value="UniProtKB-KW"/>
</dbReference>
<accession>A0A9Q4FRK2</accession>
<dbReference type="Proteomes" id="UP001060275">
    <property type="component" value="Unassembled WGS sequence"/>
</dbReference>
<evidence type="ECO:0000259" key="1">
    <source>
        <dbReference type="Pfam" id="PF07486"/>
    </source>
</evidence>
<dbReference type="InterPro" id="IPR042047">
    <property type="entry name" value="SleB_dom1"/>
</dbReference>
<organism evidence="2 3">
    <name type="scientific">Devosia ureilytica</name>
    <dbReference type="NCBI Taxonomy" id="2952754"/>
    <lineage>
        <taxon>Bacteria</taxon>
        <taxon>Pseudomonadati</taxon>
        <taxon>Pseudomonadota</taxon>
        <taxon>Alphaproteobacteria</taxon>
        <taxon>Hyphomicrobiales</taxon>
        <taxon>Devosiaceae</taxon>
        <taxon>Devosia</taxon>
    </lineage>
</organism>
<dbReference type="RefSeq" id="WP_254674003.1">
    <property type="nucleotide sequence ID" value="NZ_JAMWDU010000002.1"/>
</dbReference>
<dbReference type="Gene3D" id="1.10.10.2520">
    <property type="entry name" value="Cell wall hydrolase SleB, domain 1"/>
    <property type="match status" value="1"/>
</dbReference>
<name>A0A9Q4FRK2_9HYPH</name>
<protein>
    <submittedName>
        <fullName evidence="2">Cell wall hydrolase</fullName>
    </submittedName>
</protein>
<evidence type="ECO:0000313" key="2">
    <source>
        <dbReference type="EMBL" id="MCP8886298.1"/>
    </source>
</evidence>
<dbReference type="InterPro" id="IPR011105">
    <property type="entry name" value="Cell_wall_hydrolase_SleB"/>
</dbReference>
<keyword evidence="2" id="KW-0378">Hydrolase</keyword>
<dbReference type="Pfam" id="PF07486">
    <property type="entry name" value="Hydrolase_2"/>
    <property type="match status" value="1"/>
</dbReference>
<reference evidence="2" key="1">
    <citation type="submission" date="2022-06" db="EMBL/GenBank/DDBJ databases">
        <title>Devosia sp. XJ19-45 genome assembly.</title>
        <authorList>
            <person name="Li B."/>
            <person name="Cai M."/>
            <person name="Nie G."/>
            <person name="Li W."/>
        </authorList>
    </citation>
    <scope>NUCLEOTIDE SEQUENCE</scope>
    <source>
        <strain evidence="2">XJ19-45</strain>
    </source>
</reference>
<dbReference type="AlphaFoldDB" id="A0A9Q4FRK2"/>